<evidence type="ECO:0000256" key="7">
    <source>
        <dbReference type="HAMAP-Rule" id="MF_00178"/>
    </source>
</evidence>
<evidence type="ECO:0000313" key="8">
    <source>
        <dbReference type="EMBL" id="PSH68362.1"/>
    </source>
</evidence>
<dbReference type="RefSeq" id="WP_106711678.1">
    <property type="nucleotide sequence ID" value="NZ_PGGO01000009.1"/>
</dbReference>
<evidence type="ECO:0000313" key="9">
    <source>
        <dbReference type="Proteomes" id="UP000241444"/>
    </source>
</evidence>
<dbReference type="GO" id="GO:0009231">
    <property type="term" value="P:riboflavin biosynthetic process"/>
    <property type="evidence" value="ECO:0007669"/>
    <property type="project" value="UniProtKB-UniRule"/>
</dbReference>
<dbReference type="Pfam" id="PF00885">
    <property type="entry name" value="DMRL_synthase"/>
    <property type="match status" value="1"/>
</dbReference>
<evidence type="ECO:0000256" key="6">
    <source>
        <dbReference type="ARBA" id="ARBA00048785"/>
    </source>
</evidence>
<dbReference type="GO" id="GO:0009349">
    <property type="term" value="C:riboflavin synthase complex"/>
    <property type="evidence" value="ECO:0007669"/>
    <property type="project" value="InterPro"/>
</dbReference>
<sequence>MDQFQNSNTPHNPPPNPRIAFIQARWHADIVDQCRIGFEGELQRQGVKPERFDVFDAPGSFDIPLLAKRLAETGRYDAIIAAGLVVDGGIYRHDFVAGSVVNALLTAQMETGVPMLSAVLTPHHFQEHAQHIDFFTRHFLTKGQEAARACLQIIHTFRQVAQLTVG</sequence>
<comment type="caution">
    <text evidence="8">The sequence shown here is derived from an EMBL/GenBank/DDBJ whole genome shotgun (WGS) entry which is preliminary data.</text>
</comment>
<dbReference type="EMBL" id="PGGO01000009">
    <property type="protein sequence ID" value="PSH68362.1"/>
    <property type="molecule type" value="Genomic_DNA"/>
</dbReference>
<dbReference type="OrthoDB" id="9797659at2"/>
<comment type="catalytic activity">
    <reaction evidence="6 7">
        <text>(2S)-2-hydroxy-3-oxobutyl phosphate + 5-amino-6-(D-ribitylamino)uracil = 6,7-dimethyl-8-(1-D-ribityl)lumazine + phosphate + 2 H2O + H(+)</text>
        <dbReference type="Rhea" id="RHEA:26152"/>
        <dbReference type="ChEBI" id="CHEBI:15377"/>
        <dbReference type="ChEBI" id="CHEBI:15378"/>
        <dbReference type="ChEBI" id="CHEBI:15934"/>
        <dbReference type="ChEBI" id="CHEBI:43474"/>
        <dbReference type="ChEBI" id="CHEBI:58201"/>
        <dbReference type="ChEBI" id="CHEBI:58830"/>
        <dbReference type="EC" id="2.5.1.78"/>
    </reaction>
</comment>
<accession>A0A2P7BPI5</accession>
<comment type="caution">
    <text evidence="7">Lacks conserved residue(s) required for the propagation of feature annotation.</text>
</comment>
<evidence type="ECO:0000256" key="1">
    <source>
        <dbReference type="ARBA" id="ARBA00004917"/>
    </source>
</evidence>
<dbReference type="AlphaFoldDB" id="A0A2P7BPI5"/>
<gene>
    <name evidence="7" type="primary">ribH</name>
    <name evidence="8" type="ORF">CU102_13790</name>
</gene>
<feature type="binding site" evidence="7">
    <location>
        <position position="131"/>
    </location>
    <ligand>
        <name>(2S)-2-hydroxy-3-oxobutyl phosphate</name>
        <dbReference type="ChEBI" id="CHEBI:58830"/>
    </ligand>
</feature>
<comment type="similarity">
    <text evidence="2 7">Belongs to the DMRL synthase family.</text>
</comment>
<dbReference type="GO" id="GO:0005829">
    <property type="term" value="C:cytosol"/>
    <property type="evidence" value="ECO:0007669"/>
    <property type="project" value="TreeGrafter"/>
</dbReference>
<keyword evidence="5 7" id="KW-0808">Transferase</keyword>
<comment type="pathway">
    <text evidence="1 7">Cofactor biosynthesis; riboflavin biosynthesis; riboflavin from 2-hydroxy-3-oxobutyl phosphate and 5-amino-6-(D-ribitylamino)uracil: step 1/2.</text>
</comment>
<dbReference type="InterPro" id="IPR036467">
    <property type="entry name" value="LS/RS_sf"/>
</dbReference>
<evidence type="ECO:0000256" key="5">
    <source>
        <dbReference type="ARBA" id="ARBA00022679"/>
    </source>
</evidence>
<dbReference type="Gene3D" id="3.40.50.960">
    <property type="entry name" value="Lumazine/riboflavin synthase"/>
    <property type="match status" value="1"/>
</dbReference>
<proteinExistence type="inferred from homology"/>
<dbReference type="SUPFAM" id="SSF52121">
    <property type="entry name" value="Lumazine synthase"/>
    <property type="match status" value="1"/>
</dbReference>
<feature type="binding site" evidence="7">
    <location>
        <begin position="84"/>
        <end position="86"/>
    </location>
    <ligand>
        <name>5-amino-6-(D-ribitylamino)uracil</name>
        <dbReference type="ChEBI" id="CHEBI:15934"/>
    </ligand>
</feature>
<evidence type="ECO:0000256" key="4">
    <source>
        <dbReference type="ARBA" id="ARBA00022619"/>
    </source>
</evidence>
<dbReference type="UniPathway" id="UPA00275">
    <property type="reaction ID" value="UER00404"/>
</dbReference>
<organism evidence="8 9">
    <name type="scientific">Phyllobacterium brassicacearum</name>
    <dbReference type="NCBI Taxonomy" id="314235"/>
    <lineage>
        <taxon>Bacteria</taxon>
        <taxon>Pseudomonadati</taxon>
        <taxon>Pseudomonadota</taxon>
        <taxon>Alphaproteobacteria</taxon>
        <taxon>Hyphomicrobiales</taxon>
        <taxon>Phyllobacteriaceae</taxon>
        <taxon>Phyllobacterium</taxon>
    </lineage>
</organism>
<dbReference type="PANTHER" id="PTHR21058:SF0">
    <property type="entry name" value="6,7-DIMETHYL-8-RIBITYLLUMAZINE SYNTHASE"/>
    <property type="match status" value="1"/>
</dbReference>
<feature type="binding site" evidence="7">
    <location>
        <position position="117"/>
    </location>
    <ligand>
        <name>5-amino-6-(D-ribitylamino)uracil</name>
        <dbReference type="ChEBI" id="CHEBI:15934"/>
    </ligand>
</feature>
<dbReference type="PANTHER" id="PTHR21058">
    <property type="entry name" value="6,7-DIMETHYL-8-RIBITYLLUMAZINE SYNTHASE DMRL SYNTHASE LUMAZINE SYNTHASE"/>
    <property type="match status" value="1"/>
</dbReference>
<dbReference type="InterPro" id="IPR034964">
    <property type="entry name" value="LS"/>
</dbReference>
<feature type="active site" description="Proton donor" evidence="7">
    <location>
        <position position="92"/>
    </location>
</feature>
<dbReference type="InterPro" id="IPR002180">
    <property type="entry name" value="LS/RS"/>
</dbReference>
<protein>
    <recommendedName>
        <fullName evidence="3 7">6,7-dimethyl-8-ribityllumazine synthase</fullName>
        <shortName evidence="7">DMRL synthase</shortName>
        <shortName evidence="7">LS</shortName>
        <shortName evidence="7">Lumazine synthase</shortName>
        <ecNumber evidence="3 7">2.5.1.78</ecNumber>
    </recommendedName>
</protein>
<dbReference type="EC" id="2.5.1.78" evidence="3 7"/>
<feature type="binding site" evidence="7">
    <location>
        <position position="26"/>
    </location>
    <ligand>
        <name>5-amino-6-(D-ribitylamino)uracil</name>
        <dbReference type="ChEBI" id="CHEBI:15934"/>
    </ligand>
</feature>
<dbReference type="Proteomes" id="UP000241444">
    <property type="component" value="Unassembled WGS sequence"/>
</dbReference>
<dbReference type="HAMAP" id="MF_00178">
    <property type="entry name" value="Lumazine_synth"/>
    <property type="match status" value="1"/>
</dbReference>
<comment type="function">
    <text evidence="7">Catalyzes the formation of 6,7-dimethyl-8-ribityllumazine by condensation of 5-amino-6-(D-ribitylamino)uracil with 3,4-dihydroxy-2-butanone 4-phosphate. This is the penultimate step in the biosynthesis of riboflavin.</text>
</comment>
<name>A0A2P7BPI5_9HYPH</name>
<evidence type="ECO:0000256" key="3">
    <source>
        <dbReference type="ARBA" id="ARBA00012664"/>
    </source>
</evidence>
<feature type="binding site" evidence="7">
    <location>
        <begin position="60"/>
        <end position="62"/>
    </location>
    <ligand>
        <name>5-amino-6-(D-ribitylamino)uracil</name>
        <dbReference type="ChEBI" id="CHEBI:15934"/>
    </ligand>
</feature>
<dbReference type="GO" id="GO:0000906">
    <property type="term" value="F:6,7-dimethyl-8-ribityllumazine synthase activity"/>
    <property type="evidence" value="ECO:0007669"/>
    <property type="project" value="UniProtKB-UniRule"/>
</dbReference>
<keyword evidence="9" id="KW-1185">Reference proteome</keyword>
<keyword evidence="4 7" id="KW-0686">Riboflavin biosynthesis</keyword>
<dbReference type="NCBIfam" id="NF009084">
    <property type="entry name" value="PRK12419.1"/>
    <property type="match status" value="1"/>
</dbReference>
<reference evidence="9" key="1">
    <citation type="submission" date="2017-11" db="EMBL/GenBank/DDBJ databases">
        <authorList>
            <person name="Kuznetsova I."/>
            <person name="Sazanova A."/>
            <person name="Chirak E."/>
            <person name="Safronova V."/>
            <person name="Willems A."/>
        </authorList>
    </citation>
    <scope>NUCLEOTIDE SEQUENCE [LARGE SCALE GENOMIC DNA]</scope>
    <source>
        <strain evidence="9">STM 196</strain>
    </source>
</reference>
<evidence type="ECO:0000256" key="2">
    <source>
        <dbReference type="ARBA" id="ARBA00007424"/>
    </source>
</evidence>